<dbReference type="InterPro" id="IPR036188">
    <property type="entry name" value="FAD/NAD-bd_sf"/>
</dbReference>
<dbReference type="Gene3D" id="3.30.9.10">
    <property type="entry name" value="D-Amino Acid Oxidase, subunit A, domain 2"/>
    <property type="match status" value="1"/>
</dbReference>
<name>F0XT06_GROCL</name>
<protein>
    <submittedName>
        <fullName evidence="2">FAD dependent oxidoreductase superfamily</fullName>
    </submittedName>
</protein>
<dbReference type="PANTHER" id="PTHR13847">
    <property type="entry name" value="SARCOSINE DEHYDROGENASE-RELATED"/>
    <property type="match status" value="1"/>
</dbReference>
<evidence type="ECO:0000259" key="1">
    <source>
        <dbReference type="Pfam" id="PF01266"/>
    </source>
</evidence>
<dbReference type="PANTHER" id="PTHR13847:SF129">
    <property type="entry name" value="FAD DEPENDENT OXIDOREDUCTASE"/>
    <property type="match status" value="1"/>
</dbReference>
<dbReference type="Proteomes" id="UP000007796">
    <property type="component" value="Unassembled WGS sequence"/>
</dbReference>
<dbReference type="Gene3D" id="3.50.50.60">
    <property type="entry name" value="FAD/NAD(P)-binding domain"/>
    <property type="match status" value="1"/>
</dbReference>
<dbReference type="OrthoDB" id="429143at2759"/>
<dbReference type="GO" id="GO:0005737">
    <property type="term" value="C:cytoplasm"/>
    <property type="evidence" value="ECO:0007669"/>
    <property type="project" value="TreeGrafter"/>
</dbReference>
<dbReference type="SUPFAM" id="SSF51905">
    <property type="entry name" value="FAD/NAD(P)-binding domain"/>
    <property type="match status" value="1"/>
</dbReference>
<dbReference type="HOGENOM" id="CLU_022730_3_0_1"/>
<proteinExistence type="predicted"/>
<keyword evidence="3" id="KW-1185">Reference proteome</keyword>
<evidence type="ECO:0000313" key="3">
    <source>
        <dbReference type="Proteomes" id="UP000007796"/>
    </source>
</evidence>
<evidence type="ECO:0000313" key="2">
    <source>
        <dbReference type="EMBL" id="EFW99189.1"/>
    </source>
</evidence>
<dbReference type="STRING" id="655863.F0XT06"/>
<dbReference type="GeneID" id="25978952"/>
<dbReference type="eggNOG" id="ENOG502QUK9">
    <property type="taxonomic scope" value="Eukaryota"/>
</dbReference>
<dbReference type="RefSeq" id="XP_014168672.1">
    <property type="nucleotide sequence ID" value="XM_014313197.1"/>
</dbReference>
<feature type="domain" description="FAD dependent oxidoreductase" evidence="1">
    <location>
        <begin position="59"/>
        <end position="488"/>
    </location>
</feature>
<organism evidence="3">
    <name type="scientific">Grosmannia clavigera (strain kw1407 / UAMH 11150)</name>
    <name type="common">Blue stain fungus</name>
    <name type="synonym">Graphiocladiella clavigera</name>
    <dbReference type="NCBI Taxonomy" id="655863"/>
    <lineage>
        <taxon>Eukaryota</taxon>
        <taxon>Fungi</taxon>
        <taxon>Dikarya</taxon>
        <taxon>Ascomycota</taxon>
        <taxon>Pezizomycotina</taxon>
        <taxon>Sordariomycetes</taxon>
        <taxon>Sordariomycetidae</taxon>
        <taxon>Ophiostomatales</taxon>
        <taxon>Ophiostomataceae</taxon>
        <taxon>Leptographium</taxon>
    </lineage>
</organism>
<dbReference type="InParanoid" id="F0XT06"/>
<dbReference type="InterPro" id="IPR006076">
    <property type="entry name" value="FAD-dep_OxRdtase"/>
</dbReference>
<dbReference type="EMBL" id="GL629997">
    <property type="protein sequence ID" value="EFW99189.1"/>
    <property type="molecule type" value="Genomic_DNA"/>
</dbReference>
<accession>F0XT06</accession>
<gene>
    <name evidence="2" type="ORF">CMQ_5610</name>
</gene>
<sequence length="557" mass="58988">MTIREAIPGQEAYSVSSTAPMATPAGLPSSEPSTSYWLQKPSALLHGFRSTDALPATVDVAIVGSGITGAFAADALAEADGLSVLVLEAREFCYGATGRNGGHCQPSVYGNPADVADFELATFRFLRDFVATHNIPCDWRTLPGGGVHAYLDEDLFAAAAELVESLQHTRPDLAELAQVVKPTTATATPTETETEAASEFAKPTLESLRLRHAAGAVVQTHAASVWPYKLVSWVLERLARSSSSSSSASVNLQTATPVLRLSRCLSSGAWELHTGRGIVVARRVLLATNGYTSHLLPSLADLIVPVRGQVAALVPPPMASPPSPPQPVRLDYSYVFLGHDLRTDEADRDEYLVQQPPATLQGGHLILGGGRQRASGRAVGEWRDDAVEPEVATYLRTHLAPVLAVKDTDGDGDALAADYEWTGIMGFSRDQFPWVGEMPTDILGDVAAQGETESETAHTTDVASGLFLCAGYTGHGMPRAALAARVVATEILSSLGLSSSSSSSSSPSTDAVPLPAAFRVTAERIRHARAACATVDEADQMGLLADFRETLELLKKR</sequence>
<dbReference type="Pfam" id="PF01266">
    <property type="entry name" value="DAO"/>
    <property type="match status" value="1"/>
</dbReference>
<dbReference type="AlphaFoldDB" id="F0XT06"/>
<reference evidence="2 3" key="1">
    <citation type="journal article" date="2011" name="Proc. Natl. Acad. Sci. U.S.A.">
        <title>Genome and transcriptome analyses of the mountain pine beetle-fungal symbiont Grosmannia clavigera, a lodgepole pine pathogen.</title>
        <authorList>
            <person name="DiGuistini S."/>
            <person name="Wang Y."/>
            <person name="Liao N.Y."/>
            <person name="Taylor G."/>
            <person name="Tanguay P."/>
            <person name="Feau N."/>
            <person name="Henrissat B."/>
            <person name="Chan S.K."/>
            <person name="Hesse-Orce U."/>
            <person name="Alamouti S.M."/>
            <person name="Tsui C.K.M."/>
            <person name="Docking R.T."/>
            <person name="Levasseur A."/>
            <person name="Haridas S."/>
            <person name="Robertson G."/>
            <person name="Birol I."/>
            <person name="Holt R.A."/>
            <person name="Marra M.A."/>
            <person name="Hamelin R.C."/>
            <person name="Hirst M."/>
            <person name="Jones S.J.M."/>
            <person name="Bohlmann J."/>
            <person name="Breuil C."/>
        </authorList>
    </citation>
    <scope>NUCLEOTIDE SEQUENCE [LARGE SCALE GENOMIC DNA]</scope>
    <source>
        <strain evidence="3">kw1407 / UAMH 11150</strain>
    </source>
</reference>